<keyword evidence="4" id="KW-1185">Reference proteome</keyword>
<dbReference type="InterPro" id="IPR041588">
    <property type="entry name" value="Integrase_H2C2"/>
</dbReference>
<dbReference type="PROSITE" id="PS50994">
    <property type="entry name" value="INTEGRASE"/>
    <property type="match status" value="1"/>
</dbReference>
<accession>A0A553PSS2</accession>
<name>A0A553PSS2_TIGCA</name>
<protein>
    <recommendedName>
        <fullName evidence="1">RNA-directed DNA polymerase</fullName>
        <ecNumber evidence="1">2.7.7.49</ecNumber>
    </recommendedName>
</protein>
<dbReference type="GO" id="GO:0003964">
    <property type="term" value="F:RNA-directed DNA polymerase activity"/>
    <property type="evidence" value="ECO:0007669"/>
    <property type="project" value="UniProtKB-EC"/>
</dbReference>
<dbReference type="SUPFAM" id="SSF53098">
    <property type="entry name" value="Ribonuclease H-like"/>
    <property type="match status" value="1"/>
</dbReference>
<dbReference type="Gene3D" id="1.10.340.70">
    <property type="match status" value="1"/>
</dbReference>
<dbReference type="InterPro" id="IPR050951">
    <property type="entry name" value="Retrovirus_Pol_polyprotein"/>
</dbReference>
<dbReference type="PANTHER" id="PTHR37984">
    <property type="entry name" value="PROTEIN CBG26694"/>
    <property type="match status" value="1"/>
</dbReference>
<gene>
    <name evidence="3" type="ORF">TCAL_04348</name>
</gene>
<feature type="non-terminal residue" evidence="3">
    <location>
        <position position="239"/>
    </location>
</feature>
<dbReference type="Pfam" id="PF17921">
    <property type="entry name" value="Integrase_H2C2"/>
    <property type="match status" value="1"/>
</dbReference>
<dbReference type="STRING" id="6832.A0A553PSS2"/>
<proteinExistence type="predicted"/>
<dbReference type="EC" id="2.7.7.49" evidence="1"/>
<dbReference type="Gene3D" id="3.30.420.10">
    <property type="entry name" value="Ribonuclease H-like superfamily/Ribonuclease H"/>
    <property type="match status" value="1"/>
</dbReference>
<sequence length="239" mass="27680">HQLLLFHQRVIVPAGLRSKVLHNLHVQHQGITKTRALARQLYYRPRLMRSISTMIADCSDCQALRPSQIHEPLLQTQSNKPFEAVSIDLLQVKGQHFIVVVDRFSSWTCVAPLKKLDTHSVIKLIENWFLDFGLPEIIRTDGDAYDPINPEEKQKFQNKTMAIEENSRELSGLRSRHLAPLHIGSQVLIQNPHSKRWDTRGTVRAIRPNGRSYDIDVNGKKQLRNRIFLKPYREKSVLF</sequence>
<organism evidence="3 4">
    <name type="scientific">Tigriopus californicus</name>
    <name type="common">Marine copepod</name>
    <dbReference type="NCBI Taxonomy" id="6832"/>
    <lineage>
        <taxon>Eukaryota</taxon>
        <taxon>Metazoa</taxon>
        <taxon>Ecdysozoa</taxon>
        <taxon>Arthropoda</taxon>
        <taxon>Crustacea</taxon>
        <taxon>Multicrustacea</taxon>
        <taxon>Hexanauplia</taxon>
        <taxon>Copepoda</taxon>
        <taxon>Harpacticoida</taxon>
        <taxon>Harpacticidae</taxon>
        <taxon>Tigriopus</taxon>
    </lineage>
</organism>
<dbReference type="PANTHER" id="PTHR37984:SF5">
    <property type="entry name" value="PROTEIN NYNRIN-LIKE"/>
    <property type="match status" value="1"/>
</dbReference>
<evidence type="ECO:0000259" key="2">
    <source>
        <dbReference type="PROSITE" id="PS50994"/>
    </source>
</evidence>
<comment type="caution">
    <text evidence="3">The sequence shown here is derived from an EMBL/GenBank/DDBJ whole genome shotgun (WGS) entry which is preliminary data.</text>
</comment>
<dbReference type="Proteomes" id="UP000318571">
    <property type="component" value="Chromosome 12"/>
</dbReference>
<feature type="non-terminal residue" evidence="3">
    <location>
        <position position="1"/>
    </location>
</feature>
<evidence type="ECO:0000256" key="1">
    <source>
        <dbReference type="ARBA" id="ARBA00012493"/>
    </source>
</evidence>
<dbReference type="EMBL" id="VCGU01000001">
    <property type="protein sequence ID" value="TRY80738.1"/>
    <property type="molecule type" value="Genomic_DNA"/>
</dbReference>
<dbReference type="GO" id="GO:0003676">
    <property type="term" value="F:nucleic acid binding"/>
    <property type="evidence" value="ECO:0007669"/>
    <property type="project" value="InterPro"/>
</dbReference>
<evidence type="ECO:0000313" key="4">
    <source>
        <dbReference type="Proteomes" id="UP000318571"/>
    </source>
</evidence>
<dbReference type="InterPro" id="IPR001584">
    <property type="entry name" value="Integrase_cat-core"/>
</dbReference>
<dbReference type="InterPro" id="IPR036397">
    <property type="entry name" value="RNaseH_sf"/>
</dbReference>
<evidence type="ECO:0000313" key="3">
    <source>
        <dbReference type="EMBL" id="TRY80738.1"/>
    </source>
</evidence>
<reference evidence="3 4" key="1">
    <citation type="journal article" date="2018" name="Nat. Ecol. Evol.">
        <title>Genomic signatures of mitonuclear coevolution across populations of Tigriopus californicus.</title>
        <authorList>
            <person name="Barreto F.S."/>
            <person name="Watson E.T."/>
            <person name="Lima T.G."/>
            <person name="Willett C.S."/>
            <person name="Edmands S."/>
            <person name="Li W."/>
            <person name="Burton R.S."/>
        </authorList>
    </citation>
    <scope>NUCLEOTIDE SEQUENCE [LARGE SCALE GENOMIC DNA]</scope>
    <source>
        <strain evidence="3 4">San Diego</strain>
    </source>
</reference>
<dbReference type="AlphaFoldDB" id="A0A553PSS2"/>
<feature type="domain" description="Integrase catalytic" evidence="2">
    <location>
        <begin position="77"/>
        <end position="141"/>
    </location>
</feature>
<dbReference type="InterPro" id="IPR012337">
    <property type="entry name" value="RNaseH-like_sf"/>
</dbReference>
<dbReference type="GO" id="GO:0015074">
    <property type="term" value="P:DNA integration"/>
    <property type="evidence" value="ECO:0007669"/>
    <property type="project" value="InterPro"/>
</dbReference>